<name>F8FPE4_PAEMK</name>
<dbReference type="PANTHER" id="PTHR37305:SF1">
    <property type="entry name" value="MEMBRANE PROTEIN"/>
    <property type="match status" value="1"/>
</dbReference>
<feature type="transmembrane region" description="Helical" evidence="1">
    <location>
        <begin position="224"/>
        <end position="245"/>
    </location>
</feature>
<organism evidence="2 3">
    <name type="scientific">Paenibacillus mucilaginosus (strain KNP414)</name>
    <dbReference type="NCBI Taxonomy" id="1036673"/>
    <lineage>
        <taxon>Bacteria</taxon>
        <taxon>Bacillati</taxon>
        <taxon>Bacillota</taxon>
        <taxon>Bacilli</taxon>
        <taxon>Bacillales</taxon>
        <taxon>Paenibacillaceae</taxon>
        <taxon>Paenibacillus</taxon>
    </lineage>
</organism>
<proteinExistence type="predicted"/>
<dbReference type="PANTHER" id="PTHR37305">
    <property type="entry name" value="INTEGRAL MEMBRANE PROTEIN-RELATED"/>
    <property type="match status" value="1"/>
</dbReference>
<dbReference type="KEGG" id="pms:KNP414_00469"/>
<keyword evidence="1" id="KW-0472">Membrane</keyword>
<evidence type="ECO:0000313" key="2">
    <source>
        <dbReference type="EMBL" id="AEI39094.1"/>
    </source>
</evidence>
<feature type="transmembrane region" description="Helical" evidence="1">
    <location>
        <begin position="180"/>
        <end position="204"/>
    </location>
</feature>
<dbReference type="GO" id="GO:0140359">
    <property type="term" value="F:ABC-type transporter activity"/>
    <property type="evidence" value="ECO:0007669"/>
    <property type="project" value="InterPro"/>
</dbReference>
<accession>F8FPE4</accession>
<feature type="transmembrane region" description="Helical" evidence="1">
    <location>
        <begin position="108"/>
        <end position="133"/>
    </location>
</feature>
<dbReference type="RefSeq" id="WP_013914260.1">
    <property type="nucleotide sequence ID" value="NC_015690.1"/>
</dbReference>
<dbReference type="EMBL" id="CP002869">
    <property type="protein sequence ID" value="AEI39094.1"/>
    <property type="molecule type" value="Genomic_DNA"/>
</dbReference>
<dbReference type="Pfam" id="PF12679">
    <property type="entry name" value="ABC2_membrane_2"/>
    <property type="match status" value="1"/>
</dbReference>
<keyword evidence="1" id="KW-1133">Transmembrane helix</keyword>
<evidence type="ECO:0000313" key="3">
    <source>
        <dbReference type="Proteomes" id="UP000006620"/>
    </source>
</evidence>
<feature type="transmembrane region" description="Helical" evidence="1">
    <location>
        <begin position="58"/>
        <end position="78"/>
    </location>
</feature>
<reference evidence="3" key="1">
    <citation type="submission" date="2011-06" db="EMBL/GenBank/DDBJ databases">
        <title>Complete genome sequence of Paenibacillus mucilaginosus KNP414.</title>
        <authorList>
            <person name="Wang J."/>
            <person name="Hu S."/>
            <person name="Hu X."/>
            <person name="Zhang B."/>
            <person name="Dong D."/>
            <person name="Zhang S."/>
            <person name="Zhao K."/>
            <person name="Wu D."/>
        </authorList>
    </citation>
    <scope>NUCLEOTIDE SEQUENCE [LARGE SCALE GENOMIC DNA]</scope>
    <source>
        <strain evidence="3">KNP414</strain>
    </source>
</reference>
<dbReference type="AlphaFoldDB" id="F8FPE4"/>
<reference evidence="2 3" key="2">
    <citation type="journal article" date="2013" name="Genome Announc.">
        <title>Genome Sequence of Growth-Improving Paenibacillus mucilaginosus Strain KNP414.</title>
        <authorList>
            <person name="Lu J.J."/>
            <person name="Wang J.F."/>
            <person name="Hu X.F."/>
        </authorList>
    </citation>
    <scope>NUCLEOTIDE SEQUENCE [LARGE SCALE GENOMIC DNA]</scope>
    <source>
        <strain evidence="2 3">KNP414</strain>
    </source>
</reference>
<dbReference type="GO" id="GO:0005886">
    <property type="term" value="C:plasma membrane"/>
    <property type="evidence" value="ECO:0007669"/>
    <property type="project" value="UniProtKB-SubCell"/>
</dbReference>
<feature type="transmembrane region" description="Helical" evidence="1">
    <location>
        <begin position="21"/>
        <end position="38"/>
    </location>
</feature>
<protein>
    <submittedName>
        <fullName evidence="2">Uncharacterized protein</fullName>
    </submittedName>
</protein>
<dbReference type="HOGENOM" id="CLU_097912_0_0_9"/>
<evidence type="ECO:0000256" key="1">
    <source>
        <dbReference type="SAM" id="Phobius"/>
    </source>
</evidence>
<sequence length="250" mass="26305">MHAFYASLRNELARLAAQPKTRWFLAASLLLPLGLSLLSSRLQGGGGLSALLSGDPYLALLGGYTAFVLPLFLFMTAADQFPGEREEGTMVLTLLRPVSRAKIYGAKVAAAAVYTGLQLLLLAVVSLLCSLLLPGSAPAVLDPLSFFQAAVAAWAAMLAVGAVGAALVQLTGRATTGLALCLVLYGALKLLPLLLPGLSVWSLFSYTGWHALWLGDGVPAVRLWNLSLLLLAYSIIAYTGGLAIFNKKSF</sequence>
<dbReference type="Proteomes" id="UP000006620">
    <property type="component" value="Chromosome"/>
</dbReference>
<feature type="transmembrane region" description="Helical" evidence="1">
    <location>
        <begin position="145"/>
        <end position="168"/>
    </location>
</feature>
<keyword evidence="1" id="KW-0812">Transmembrane</keyword>
<dbReference type="PATRIC" id="fig|1036673.3.peg.421"/>
<gene>
    <name evidence="2" type="ordered locus">KNP414_00469</name>
</gene>